<evidence type="ECO:0000313" key="3">
    <source>
        <dbReference type="Proteomes" id="UP000182761"/>
    </source>
</evidence>
<evidence type="ECO:0000313" key="2">
    <source>
        <dbReference type="EMBL" id="CVK17251.1"/>
    </source>
</evidence>
<feature type="region of interest" description="Disordered" evidence="1">
    <location>
        <begin position="66"/>
        <end position="87"/>
    </location>
</feature>
<dbReference type="AlphaFoldDB" id="A0A0X3AS67"/>
<feature type="compositionally biased region" description="Polar residues" evidence="1">
    <location>
        <begin position="73"/>
        <end position="87"/>
    </location>
</feature>
<sequence>MVLGKSRPSGGWNYDNMPKIDNFELHHVIPKSLARHEVLQKIGFDVNKLDNLIYLPKDIGDYGNRSAHKGYSGNHSKYNQNMRSELV</sequence>
<evidence type="ECO:0000256" key="1">
    <source>
        <dbReference type="SAM" id="MobiDB-lite"/>
    </source>
</evidence>
<dbReference type="EMBL" id="FCOR01000032">
    <property type="protein sequence ID" value="CVK17251.1"/>
    <property type="molecule type" value="Genomic_DNA"/>
</dbReference>
<organism evidence="2 3">
    <name type="scientific">Apibacter mensalis</name>
    <dbReference type="NCBI Taxonomy" id="1586267"/>
    <lineage>
        <taxon>Bacteria</taxon>
        <taxon>Pseudomonadati</taxon>
        <taxon>Bacteroidota</taxon>
        <taxon>Flavobacteriia</taxon>
        <taxon>Flavobacteriales</taxon>
        <taxon>Weeksellaceae</taxon>
        <taxon>Apibacter</taxon>
    </lineage>
</organism>
<dbReference type="Pfam" id="PF14412">
    <property type="entry name" value="AHH"/>
    <property type="match status" value="1"/>
</dbReference>
<dbReference type="Proteomes" id="UP000182761">
    <property type="component" value="Unassembled WGS sequence"/>
</dbReference>
<dbReference type="InterPro" id="IPR032871">
    <property type="entry name" value="AHH_dom_containing"/>
</dbReference>
<proteinExistence type="predicted"/>
<accession>A0A0X3AS67</accession>
<name>A0A0X3AS67_9FLAO</name>
<reference evidence="2 3" key="1">
    <citation type="submission" date="2016-01" db="EMBL/GenBank/DDBJ databases">
        <authorList>
            <person name="McClelland M."/>
            <person name="Jain A."/>
            <person name="Saraogi P."/>
            <person name="Mendelson R."/>
            <person name="Westerman R."/>
            <person name="SanMiguel P."/>
            <person name="Csonka L."/>
        </authorList>
    </citation>
    <scope>NUCLEOTIDE SEQUENCE [LARGE SCALE GENOMIC DNA]</scope>
    <source>
        <strain evidence="2 3">R-53146</strain>
    </source>
</reference>
<protein>
    <submittedName>
        <fullName evidence="2">A nuclease family of the HNH/ENDO VII superfamily with conserved AHH</fullName>
    </submittedName>
</protein>
<keyword evidence="3" id="KW-1185">Reference proteome</keyword>
<dbReference type="STRING" id="1586267.GCA_001418685_02116"/>
<gene>
    <name evidence="2" type="ORF">Ga0061079_1323</name>
</gene>